<dbReference type="EMBL" id="LN483332">
    <property type="protein sequence ID" value="CED85340.1"/>
    <property type="molecule type" value="Genomic_DNA"/>
</dbReference>
<evidence type="ECO:0000259" key="2">
    <source>
        <dbReference type="Pfam" id="PF21762"/>
    </source>
</evidence>
<evidence type="ECO:0000256" key="1">
    <source>
        <dbReference type="SAM" id="MobiDB-lite"/>
    </source>
</evidence>
<dbReference type="GO" id="GO:0003676">
    <property type="term" value="F:nucleic acid binding"/>
    <property type="evidence" value="ECO:0007669"/>
    <property type="project" value="InterPro"/>
</dbReference>
<evidence type="ECO:0000313" key="3">
    <source>
        <dbReference type="EMBL" id="CED85340.1"/>
    </source>
</evidence>
<dbReference type="Gene3D" id="3.30.420.10">
    <property type="entry name" value="Ribonuclease H-like superfamily/Ribonuclease H"/>
    <property type="match status" value="1"/>
</dbReference>
<dbReference type="PANTHER" id="PTHR28083:SF1">
    <property type="entry name" value="GOOD FOR FULL DBP5 ACTIVITY PROTEIN 2"/>
    <property type="match status" value="1"/>
</dbReference>
<sequence length="406" mass="45909">MSTSQHGYFKYTDLIFNYSPNAGEHAEVLKAFFFHESLTDPGCPLRKADQDGIELFLGEWTPPGKSESFTEKHLLFSTDQLEYIRYYLLKVGYTHTPVSLPPVEMFLHDDSFKSITPTIICTTQDFRKIRKSNEKHNKAARKGRTPGSPGETLGKQFPLRELQAARDSWAWAEKGVGAFLSIDFESYEFDHSKVTEWGWAGSRFIPRTDETSSFAEKIESGHLIAGEHLHLQNKVYVAGNRDHFLFGESEIIPTSAELQSRLKDLIEKWEDFAKASGGPLHLVFHDASADLAYFQTCGINTDRIAKQLALYLSRESATGLSPREILTADTKVMYDGCVMEAKSTTKQRNLKVMCEDLGIQPDRLHNAGNDAYFTLEGFKAMAKSTNPVQLMYKEPSKAKVEDFELM</sequence>
<dbReference type="InterPro" id="IPR036397">
    <property type="entry name" value="RNaseH_sf"/>
</dbReference>
<protein>
    <submittedName>
        <fullName evidence="3">Ribonuclease H-like domain</fullName>
    </submittedName>
</protein>
<dbReference type="InterPro" id="IPR048519">
    <property type="entry name" value="Gfd2/YDR514C-like_C"/>
</dbReference>
<dbReference type="AlphaFoldDB" id="A0A0F7SXL6"/>
<feature type="region of interest" description="Disordered" evidence="1">
    <location>
        <begin position="132"/>
        <end position="156"/>
    </location>
</feature>
<organism evidence="3">
    <name type="scientific">Phaffia rhodozyma</name>
    <name type="common">Yeast</name>
    <name type="synonym">Xanthophyllomyces dendrorhous</name>
    <dbReference type="NCBI Taxonomy" id="264483"/>
    <lineage>
        <taxon>Eukaryota</taxon>
        <taxon>Fungi</taxon>
        <taxon>Dikarya</taxon>
        <taxon>Basidiomycota</taxon>
        <taxon>Agaricomycotina</taxon>
        <taxon>Tremellomycetes</taxon>
        <taxon>Cystofilobasidiales</taxon>
        <taxon>Mrakiaceae</taxon>
        <taxon>Phaffia</taxon>
    </lineage>
</organism>
<dbReference type="InterPro" id="IPR012337">
    <property type="entry name" value="RNaseH-like_sf"/>
</dbReference>
<dbReference type="GO" id="GO:0005634">
    <property type="term" value="C:nucleus"/>
    <property type="evidence" value="ECO:0007669"/>
    <property type="project" value="TreeGrafter"/>
</dbReference>
<dbReference type="Pfam" id="PF21762">
    <property type="entry name" value="DEDDh_C"/>
    <property type="match status" value="1"/>
</dbReference>
<proteinExistence type="predicted"/>
<name>A0A0F7SXL6_PHARH</name>
<feature type="domain" description="Gfd2/YDR514C-like C-terminal" evidence="2">
    <location>
        <begin position="179"/>
        <end position="381"/>
    </location>
</feature>
<accession>A0A0F7SXL6</accession>
<reference evidence="3" key="1">
    <citation type="submission" date="2014-08" db="EMBL/GenBank/DDBJ databases">
        <authorList>
            <person name="Sharma Rahul"/>
            <person name="Thines Marco"/>
        </authorList>
    </citation>
    <scope>NUCLEOTIDE SEQUENCE</scope>
</reference>
<dbReference type="PANTHER" id="PTHR28083">
    <property type="entry name" value="GOOD FOR FULL DBP5 ACTIVITY PROTEIN 2"/>
    <property type="match status" value="1"/>
</dbReference>
<dbReference type="SUPFAM" id="SSF53098">
    <property type="entry name" value="Ribonuclease H-like"/>
    <property type="match status" value="1"/>
</dbReference>
<dbReference type="InterPro" id="IPR040151">
    <property type="entry name" value="Gfd2/YDR514C-like"/>
</dbReference>